<dbReference type="EMBL" id="LN890280">
    <property type="protein sequence ID" value="CUR52097.1"/>
    <property type="molecule type" value="Genomic_DNA"/>
</dbReference>
<keyword evidence="1" id="KW-1133">Transmembrane helix</keyword>
<proteinExistence type="predicted"/>
<dbReference type="Proteomes" id="UP000196239">
    <property type="component" value="Chromosome 1"/>
</dbReference>
<evidence type="ECO:0000313" key="2">
    <source>
        <dbReference type="EMBL" id="CUR52097.1"/>
    </source>
</evidence>
<protein>
    <submittedName>
        <fullName evidence="2">Uncharacterized protein</fullName>
    </submittedName>
</protein>
<reference evidence="3" key="1">
    <citation type="submission" date="2015-10" db="EMBL/GenBank/DDBJ databases">
        <authorList>
            <person name="Lehtovirta-Morley L.E."/>
            <person name="Vieille C."/>
        </authorList>
    </citation>
    <scope>NUCLEOTIDE SEQUENCE [LARGE SCALE GENOMIC DNA]</scope>
</reference>
<dbReference type="AlphaFoldDB" id="A0A128A450"/>
<feature type="transmembrane region" description="Helical" evidence="1">
    <location>
        <begin position="412"/>
        <end position="430"/>
    </location>
</feature>
<evidence type="ECO:0000313" key="3">
    <source>
        <dbReference type="Proteomes" id="UP000196239"/>
    </source>
</evidence>
<sequence length="436" mass="48182">MSAYGDGLASEMLPPEMIGNKNVTLSINSSPFLIDNTHVGTQINFILQDAATQEPFQDVTLAVSAFKNDQALFGHVFMSDGGNFLFNVAPDNSTDKISISEEGGPFPGLLGHGGSYQIKGPIFAAGGLYKFKINVLTMGSYDNQISKSYDAAISIPQTNDYNVNDNEDGKQTVTVVAYYDQIKNFQYNAGNRTMTFSMPFNWSPDNLKQVSVVHQELKIPRSFTNFIVTKYDAYVNGLKLDDKAVSIDDYSSDQYRIVHLILYKQEANTIAAKQQNYKSEMDYSLSPSNETAFPIIQYTRNAQYKVSLSWDPPKILAGQTTKFSFQILDPYLVNKTVDSIDYDFSIIAGKNGLMFHKSGITNNNGDPNTIDVKFPDNYTGPITIGFENLNGNSFSDSEISGVVSKPHIIPEFPAGSLVVIVAMFSAIIIIPRFSRT</sequence>
<evidence type="ECO:0000256" key="1">
    <source>
        <dbReference type="SAM" id="Phobius"/>
    </source>
</evidence>
<name>A0A128A450_9ARCH</name>
<gene>
    <name evidence="2" type="ORF">NDEV_1332</name>
</gene>
<accession>A0A128A450</accession>
<keyword evidence="1" id="KW-0812">Transmembrane</keyword>
<keyword evidence="1" id="KW-0472">Membrane</keyword>
<dbReference type="KEGG" id="ndv:NDEV_1332"/>
<keyword evidence="3" id="KW-1185">Reference proteome</keyword>
<organism evidence="2 3">
    <name type="scientific">Nitrosotalea devaniterrae</name>
    <dbReference type="NCBI Taxonomy" id="1078905"/>
    <lineage>
        <taxon>Archaea</taxon>
        <taxon>Nitrososphaerota</taxon>
        <taxon>Nitrososphaeria</taxon>
        <taxon>Nitrosotaleales</taxon>
        <taxon>Nitrosotaleaceae</taxon>
        <taxon>Nitrosotalea</taxon>
    </lineage>
</organism>